<name>A0A4U6QNJ7_9ACTN</name>
<reference evidence="1 2" key="1">
    <citation type="submission" date="2019-05" db="EMBL/GenBank/DDBJ databases">
        <title>Nakamurella sp. N5BH11, whole genome shotgun sequence.</title>
        <authorList>
            <person name="Tuo L."/>
        </authorList>
    </citation>
    <scope>NUCLEOTIDE SEQUENCE [LARGE SCALE GENOMIC DNA]</scope>
    <source>
        <strain evidence="1 2">N5BH11</strain>
    </source>
</reference>
<organism evidence="1 2">
    <name type="scientific">Nakamurella flava</name>
    <dbReference type="NCBI Taxonomy" id="2576308"/>
    <lineage>
        <taxon>Bacteria</taxon>
        <taxon>Bacillati</taxon>
        <taxon>Actinomycetota</taxon>
        <taxon>Actinomycetes</taxon>
        <taxon>Nakamurellales</taxon>
        <taxon>Nakamurellaceae</taxon>
        <taxon>Nakamurella</taxon>
    </lineage>
</organism>
<sequence>MTHDSTGFGLADGFALAGGNLAELWWRYVAVGGRADRNELHRRMHAEVTVDGREHNLIAQALNELFMDRQIPTFPVAYRAEAAPPRRTSRPSTSSTRARHWAGLARQRSAEANRRSVHLHLVAAQLMQTSGQLQFARAARHRADQALARSGPG</sequence>
<proteinExistence type="predicted"/>
<dbReference type="OrthoDB" id="4935951at2"/>
<keyword evidence="2" id="KW-1185">Reference proteome</keyword>
<dbReference type="AlphaFoldDB" id="A0A4U6QNJ7"/>
<evidence type="ECO:0000313" key="2">
    <source>
        <dbReference type="Proteomes" id="UP000306985"/>
    </source>
</evidence>
<dbReference type="Proteomes" id="UP000306985">
    <property type="component" value="Unassembled WGS sequence"/>
</dbReference>
<accession>A0A4U6QNJ7</accession>
<dbReference type="EMBL" id="SZZH01000001">
    <property type="protein sequence ID" value="TKV61989.1"/>
    <property type="molecule type" value="Genomic_DNA"/>
</dbReference>
<gene>
    <name evidence="1" type="ORF">FDO65_10835</name>
</gene>
<protein>
    <submittedName>
        <fullName evidence="1">Uncharacterized protein</fullName>
    </submittedName>
</protein>
<dbReference type="RefSeq" id="WP_137449294.1">
    <property type="nucleotide sequence ID" value="NZ_SZZH01000001.1"/>
</dbReference>
<evidence type="ECO:0000313" key="1">
    <source>
        <dbReference type="EMBL" id="TKV61989.1"/>
    </source>
</evidence>
<comment type="caution">
    <text evidence="1">The sequence shown here is derived from an EMBL/GenBank/DDBJ whole genome shotgun (WGS) entry which is preliminary data.</text>
</comment>